<feature type="transmembrane region" description="Helical" evidence="7">
    <location>
        <begin position="99"/>
        <end position="125"/>
    </location>
</feature>
<reference evidence="10" key="1">
    <citation type="submission" date="2018-12" db="EMBL/GenBank/DDBJ databases">
        <title>A new species of lactobacillus.</title>
        <authorList>
            <person name="Jian Y."/>
            <person name="Xin L."/>
            <person name="Hong Z.J."/>
            <person name="Ming L.Z."/>
            <person name="Hong X.Z."/>
        </authorList>
    </citation>
    <scope>NUCLEOTIDE SEQUENCE [LARGE SCALE GENOMIC DNA]</scope>
    <source>
        <strain evidence="10">HSLZ-75</strain>
    </source>
</reference>
<dbReference type="PANTHER" id="PTHR33778:SF1">
    <property type="entry name" value="MAGNESIUM TRANSPORTER YHID-RELATED"/>
    <property type="match status" value="1"/>
</dbReference>
<dbReference type="PRINTS" id="PR01837">
    <property type="entry name" value="MGTCSAPBPROT"/>
</dbReference>
<dbReference type="PANTHER" id="PTHR33778">
    <property type="entry name" value="PROTEIN MGTC"/>
    <property type="match status" value="1"/>
</dbReference>
<sequence>MEWIVRLLVALLCGGAIGYERSRQFKSAGIRTHIVVAVGAALTTLVSKYGFYDVLAMHNISLDPSRIAAQIISGVGFLGAGMILTGHTKVSGLTTAAGIWGTAAIGMTVGAGMYIIAIAATIIIVTIQFMFHDDSIAEWLVNNVSIKMQIRAVNKSDSLDHIKRILKNNHIVHPQLEVTAINEKHMLIQAEGMMNHRKTSVTKIILDLNRCKAVVRARLSRR</sequence>
<keyword evidence="5 7" id="KW-1133">Transmembrane helix</keyword>
<dbReference type="KEGG" id="lji:ELX58_02565"/>
<evidence type="ECO:0000256" key="7">
    <source>
        <dbReference type="SAM" id="Phobius"/>
    </source>
</evidence>
<comment type="subcellular location">
    <subcellularLocation>
        <location evidence="1">Cell membrane</location>
        <topology evidence="1">Multi-pass membrane protein</topology>
    </subcellularLocation>
</comment>
<evidence type="ECO:0000256" key="1">
    <source>
        <dbReference type="ARBA" id="ARBA00004651"/>
    </source>
</evidence>
<keyword evidence="3" id="KW-1003">Cell membrane</keyword>
<evidence type="ECO:0000256" key="3">
    <source>
        <dbReference type="ARBA" id="ARBA00022475"/>
    </source>
</evidence>
<dbReference type="GO" id="GO:0005886">
    <property type="term" value="C:plasma membrane"/>
    <property type="evidence" value="ECO:0007669"/>
    <property type="project" value="UniProtKB-SubCell"/>
</dbReference>
<keyword evidence="6 7" id="KW-0472">Membrane</keyword>
<dbReference type="InterPro" id="IPR049177">
    <property type="entry name" value="MgtC_SapB_SrpB_YhiD_N"/>
</dbReference>
<evidence type="ECO:0000256" key="2">
    <source>
        <dbReference type="ARBA" id="ARBA00009298"/>
    </source>
</evidence>
<feature type="transmembrane region" description="Helical" evidence="7">
    <location>
        <begin position="34"/>
        <end position="55"/>
    </location>
</feature>
<evidence type="ECO:0000259" key="8">
    <source>
        <dbReference type="Pfam" id="PF02308"/>
    </source>
</evidence>
<proteinExistence type="inferred from homology"/>
<dbReference type="EMBL" id="CP034726">
    <property type="protein sequence ID" value="QBP18051.1"/>
    <property type="molecule type" value="Genomic_DNA"/>
</dbReference>
<gene>
    <name evidence="9" type="ORF">ELX58_02565</name>
</gene>
<dbReference type="InterPro" id="IPR003416">
    <property type="entry name" value="MgtC/SapB/SrpB/YhiD_fam"/>
</dbReference>
<dbReference type="Pfam" id="PF02308">
    <property type="entry name" value="MgtC"/>
    <property type="match status" value="1"/>
</dbReference>
<evidence type="ECO:0000313" key="10">
    <source>
        <dbReference type="Proteomes" id="UP000294321"/>
    </source>
</evidence>
<dbReference type="Proteomes" id="UP000294321">
    <property type="component" value="Chromosome"/>
</dbReference>
<evidence type="ECO:0000313" key="9">
    <source>
        <dbReference type="EMBL" id="QBP18051.1"/>
    </source>
</evidence>
<keyword evidence="4 7" id="KW-0812">Transmembrane</keyword>
<accession>A0A4P6ZJX2</accession>
<name>A0A4P6ZJX2_9LACO</name>
<organism evidence="9 10">
    <name type="scientific">Acetilactobacillus jinshanensis</name>
    <dbReference type="NCBI Taxonomy" id="1720083"/>
    <lineage>
        <taxon>Bacteria</taxon>
        <taxon>Bacillati</taxon>
        <taxon>Bacillota</taxon>
        <taxon>Bacilli</taxon>
        <taxon>Lactobacillales</taxon>
        <taxon>Lactobacillaceae</taxon>
        <taxon>Acetilactobacillus</taxon>
    </lineage>
</organism>
<dbReference type="OrthoDB" id="9811198at2"/>
<protein>
    <submittedName>
        <fullName evidence="9">MgtC/SapB family protein</fullName>
    </submittedName>
</protein>
<feature type="domain" description="MgtC/SapB/SrpB/YhiD N-terminal" evidence="8">
    <location>
        <begin position="7"/>
        <end position="131"/>
    </location>
</feature>
<evidence type="ECO:0000256" key="4">
    <source>
        <dbReference type="ARBA" id="ARBA00022692"/>
    </source>
</evidence>
<evidence type="ECO:0000256" key="6">
    <source>
        <dbReference type="ARBA" id="ARBA00023136"/>
    </source>
</evidence>
<dbReference type="AlphaFoldDB" id="A0A4P6ZJX2"/>
<evidence type="ECO:0000256" key="5">
    <source>
        <dbReference type="ARBA" id="ARBA00022989"/>
    </source>
</evidence>
<feature type="transmembrane region" description="Helical" evidence="7">
    <location>
        <begin position="67"/>
        <end position="87"/>
    </location>
</feature>
<keyword evidence="10" id="KW-1185">Reference proteome</keyword>
<comment type="similarity">
    <text evidence="2">Belongs to the MgtC/SapB family.</text>
</comment>